<dbReference type="RefSeq" id="XP_019009044.1">
    <property type="nucleotide sequence ID" value="XM_019157404.1"/>
</dbReference>
<proteinExistence type="predicted"/>
<evidence type="ECO:0000313" key="2">
    <source>
        <dbReference type="EMBL" id="WWC73392.1"/>
    </source>
</evidence>
<reference evidence="2" key="2">
    <citation type="submission" date="2013-07" db="EMBL/GenBank/DDBJ databases">
        <authorList>
            <consortium name="The Broad Institute Genome Sequencing Platform"/>
            <person name="Cuomo C."/>
            <person name="Litvintseva A."/>
            <person name="Chen Y."/>
            <person name="Heitman J."/>
            <person name="Sun S."/>
            <person name="Springer D."/>
            <person name="Dromer F."/>
            <person name="Young S.K."/>
            <person name="Zeng Q."/>
            <person name="Gargeya S."/>
            <person name="Fitzgerald M."/>
            <person name="Abouelleil A."/>
            <person name="Alvarado L."/>
            <person name="Berlin A.M."/>
            <person name="Chapman S.B."/>
            <person name="Dewar J."/>
            <person name="Goldberg J."/>
            <person name="Griggs A."/>
            <person name="Gujja S."/>
            <person name="Hansen M."/>
            <person name="Howarth C."/>
            <person name="Imamovic A."/>
            <person name="Larimer J."/>
            <person name="McCowan C."/>
            <person name="Murphy C."/>
            <person name="Pearson M."/>
            <person name="Priest M."/>
            <person name="Roberts A."/>
            <person name="Saif S."/>
            <person name="Shea T."/>
            <person name="Sykes S."/>
            <person name="Wortman J."/>
            <person name="Nusbaum C."/>
            <person name="Birren B."/>
        </authorList>
    </citation>
    <scope>NUCLEOTIDE SEQUENCE</scope>
    <source>
        <strain evidence="2">CBS 10737</strain>
    </source>
</reference>
<sequence length="235" mass="26960">MKHNIREDHQIKYHPQNVEEEELECPSPNIKSSKYPYPLDIQMPSTPNIPTLNLPIPLIKISPHTPSESRKIKLLSSSQTLNLGEGSIPNSLKDLKSLTNSIGNSTLKPSFSYSENTIRPSLNSISFETQLKALNPSFLKSLINSSSSSTKESQSNSTNFLNKSEKRVIDEINFEWCFHCGKEFLRNEMILKEVDLNIEIKKFYNQIYQLNHENNEFDNKNNQLGKSLQWVCKEC</sequence>
<reference evidence="1" key="1">
    <citation type="submission" date="2013-07" db="EMBL/GenBank/DDBJ databases">
        <title>The Genome Sequence of Cryptococcus pinus CBS10737.</title>
        <authorList>
            <consortium name="The Broad Institute Genome Sequencing Platform"/>
            <person name="Cuomo C."/>
            <person name="Litvintseva A."/>
            <person name="Chen Y."/>
            <person name="Heitman J."/>
            <person name="Sun S."/>
            <person name="Springer D."/>
            <person name="Dromer F."/>
            <person name="Young S.K."/>
            <person name="Zeng Q."/>
            <person name="Gargeya S."/>
            <person name="Fitzgerald M."/>
            <person name="Abouelleil A."/>
            <person name="Alvarado L."/>
            <person name="Berlin A.M."/>
            <person name="Chapman S.B."/>
            <person name="Dewar J."/>
            <person name="Goldberg J."/>
            <person name="Griggs A."/>
            <person name="Gujja S."/>
            <person name="Hansen M."/>
            <person name="Howarth C."/>
            <person name="Imamovic A."/>
            <person name="Larimer J."/>
            <person name="McCowan C."/>
            <person name="Murphy C."/>
            <person name="Pearson M."/>
            <person name="Priest M."/>
            <person name="Roberts A."/>
            <person name="Saif S."/>
            <person name="Shea T."/>
            <person name="Sykes S."/>
            <person name="Wortman J."/>
            <person name="Nusbaum C."/>
            <person name="Birren B."/>
        </authorList>
    </citation>
    <scope>NUCLEOTIDE SEQUENCE [LARGE SCALE GENOMIC DNA]</scope>
    <source>
        <strain evidence="1">CBS 10737</strain>
    </source>
</reference>
<organism evidence="1">
    <name type="scientific">Kwoniella pini CBS 10737</name>
    <dbReference type="NCBI Taxonomy" id="1296096"/>
    <lineage>
        <taxon>Eukaryota</taxon>
        <taxon>Fungi</taxon>
        <taxon>Dikarya</taxon>
        <taxon>Basidiomycota</taxon>
        <taxon>Agaricomycotina</taxon>
        <taxon>Tremellomycetes</taxon>
        <taxon>Tremellales</taxon>
        <taxon>Cryptococcaceae</taxon>
        <taxon>Kwoniella</taxon>
    </lineage>
</organism>
<dbReference type="OrthoDB" id="2596991at2759"/>
<evidence type="ECO:0000313" key="3">
    <source>
        <dbReference type="Proteomes" id="UP000094020"/>
    </source>
</evidence>
<evidence type="ECO:0000313" key="1">
    <source>
        <dbReference type="EMBL" id="OCF47825.1"/>
    </source>
</evidence>
<dbReference type="Proteomes" id="UP000094020">
    <property type="component" value="Chromosome 11"/>
</dbReference>
<name>A0A1B9HX30_9TREE</name>
<dbReference type="EMBL" id="CP144529">
    <property type="protein sequence ID" value="WWC73392.1"/>
    <property type="molecule type" value="Genomic_DNA"/>
</dbReference>
<dbReference type="KEGG" id="kpin:30174054"/>
<gene>
    <name evidence="1" type="ORF">I206_05685</name>
    <name evidence="2" type="ORF">I206_107359</name>
</gene>
<reference evidence="1" key="3">
    <citation type="submission" date="2016-07" db="EMBL/GenBank/DDBJ databases">
        <title>Evolution of pathogenesis and genome organization in the Tremellales.</title>
        <authorList>
            <person name="Cuomo C."/>
            <person name="Litvintseva A."/>
            <person name="Heitman J."/>
            <person name="Chen Y."/>
            <person name="Sun S."/>
            <person name="Springer D."/>
            <person name="Dromer F."/>
            <person name="Young S."/>
            <person name="Zeng Q."/>
            <person name="Chapman S."/>
            <person name="Gujja S."/>
            <person name="Saif S."/>
            <person name="Birren B."/>
        </authorList>
    </citation>
    <scope>NUCLEOTIDE SEQUENCE</scope>
    <source>
        <strain evidence="1">CBS 10737</strain>
    </source>
</reference>
<reference evidence="2" key="4">
    <citation type="submission" date="2024-02" db="EMBL/GenBank/DDBJ databases">
        <title>Comparative genomics of Cryptococcus and Kwoniella reveals pathogenesis evolution and contrasting modes of karyotype evolution via chromosome fusion or intercentromeric recombination.</title>
        <authorList>
            <person name="Coelho M.A."/>
            <person name="David-Palma M."/>
            <person name="Shea T."/>
            <person name="Bowers K."/>
            <person name="McGinley-Smith S."/>
            <person name="Mohammad A.W."/>
            <person name="Gnirke A."/>
            <person name="Yurkov A.M."/>
            <person name="Nowrousian M."/>
            <person name="Sun S."/>
            <person name="Cuomo C.A."/>
            <person name="Heitman J."/>
        </authorList>
    </citation>
    <scope>NUCLEOTIDE SEQUENCE</scope>
    <source>
        <strain evidence="2">CBS 10737</strain>
    </source>
</reference>
<keyword evidence="3" id="KW-1185">Reference proteome</keyword>
<dbReference type="AlphaFoldDB" id="A0A1B9HX30"/>
<protein>
    <submittedName>
        <fullName evidence="1">Uncharacterized protein</fullName>
    </submittedName>
</protein>
<accession>A0A1B9HX30</accession>
<dbReference type="EMBL" id="KI894014">
    <property type="protein sequence ID" value="OCF47825.1"/>
    <property type="molecule type" value="Genomic_DNA"/>
</dbReference>
<dbReference type="GeneID" id="30174054"/>